<sequence>MQIEKQRKYSSVTVRRRYLLTLGGAALAAPFILRSGLAQGAWPEQTTIPDILKGSGEVRIAGYGGTVQEAQQKAQFQPFEKATGIKVRDFPGADWAKVKAMVDTGNVGWDVVHLGHANAIDLMKTGDYLEKIDYSLIDDGVRREYRFEYDLGMMVHAQVMGYRTDAFRGATPASWADFWDIQKFPGDRAMYGVGPAYPELEFALMAAGVPPDKLYPLDIDKALASYDKIKKSVVKWWTTGAQPTQMLTDREVVMATVYGHRMAALQEQGVPVAISWNQGVAKFDTWGIPRGARNKVNAMKFVAYTTMPIPQARFALAIPVGPVNEAAQKYIPPQRLVVLPSAPEIKKQVVPYNYEWWAANRERAAAKFTKWLLG</sequence>
<dbReference type="InterPro" id="IPR006059">
    <property type="entry name" value="SBP"/>
</dbReference>
<dbReference type="SUPFAM" id="SSF53850">
    <property type="entry name" value="Periplasmic binding protein-like II"/>
    <property type="match status" value="1"/>
</dbReference>
<reference evidence="6 7" key="1">
    <citation type="submission" date="2019-06" db="EMBL/GenBank/DDBJ databases">
        <title>Genomic Encyclopedia of Type Strains, Phase IV (KMG-V): Genome sequencing to study the core and pangenomes of soil and plant-associated prokaryotes.</title>
        <authorList>
            <person name="Whitman W."/>
        </authorList>
    </citation>
    <scope>NUCLEOTIDE SEQUENCE [LARGE SCALE GENOMIC DNA]</scope>
    <source>
        <strain evidence="6 7">BR 10355</strain>
    </source>
</reference>
<dbReference type="CDD" id="cd13589">
    <property type="entry name" value="PBP2_polyamine_RpCGA009"/>
    <property type="match status" value="1"/>
</dbReference>
<evidence type="ECO:0000256" key="5">
    <source>
        <dbReference type="ARBA" id="ARBA00022764"/>
    </source>
</evidence>
<evidence type="ECO:0000256" key="3">
    <source>
        <dbReference type="ARBA" id="ARBA00022448"/>
    </source>
</evidence>
<dbReference type="Proteomes" id="UP000321304">
    <property type="component" value="Unassembled WGS sequence"/>
</dbReference>
<dbReference type="EMBL" id="VITY01000035">
    <property type="protein sequence ID" value="TWB85975.1"/>
    <property type="molecule type" value="Genomic_DNA"/>
</dbReference>
<comment type="caution">
    <text evidence="6">The sequence shown here is derived from an EMBL/GenBank/DDBJ whole genome shotgun (WGS) entry which is preliminary data.</text>
</comment>
<name>A0A560KRV6_9BRAD</name>
<keyword evidence="5" id="KW-0574">Periplasm</keyword>
<dbReference type="PANTHER" id="PTHR30006">
    <property type="entry name" value="THIAMINE-BINDING PERIPLASMIC PROTEIN-RELATED"/>
    <property type="match status" value="1"/>
</dbReference>
<dbReference type="GO" id="GO:0015888">
    <property type="term" value="P:thiamine transport"/>
    <property type="evidence" value="ECO:0007669"/>
    <property type="project" value="TreeGrafter"/>
</dbReference>
<evidence type="ECO:0000256" key="4">
    <source>
        <dbReference type="ARBA" id="ARBA00022729"/>
    </source>
</evidence>
<proteinExistence type="inferred from homology"/>
<comment type="similarity">
    <text evidence="2">Belongs to the bacterial solute-binding protein 1 family.</text>
</comment>
<keyword evidence="7" id="KW-1185">Reference proteome</keyword>
<gene>
    <name evidence="6" type="ORF">FBZ93_1357</name>
</gene>
<dbReference type="Pfam" id="PF13416">
    <property type="entry name" value="SBP_bac_8"/>
    <property type="match status" value="1"/>
</dbReference>
<dbReference type="Gene3D" id="3.40.190.10">
    <property type="entry name" value="Periplasmic binding protein-like II"/>
    <property type="match status" value="2"/>
</dbReference>
<evidence type="ECO:0000256" key="2">
    <source>
        <dbReference type="ARBA" id="ARBA00008520"/>
    </source>
</evidence>
<keyword evidence="4" id="KW-0732">Signal</keyword>
<dbReference type="GO" id="GO:0030976">
    <property type="term" value="F:thiamine pyrophosphate binding"/>
    <property type="evidence" value="ECO:0007669"/>
    <property type="project" value="TreeGrafter"/>
</dbReference>
<protein>
    <submittedName>
        <fullName evidence="6">Putative spermidine/putrescine transport system substrate-binding protein</fullName>
    </submittedName>
</protein>
<dbReference type="GO" id="GO:0030288">
    <property type="term" value="C:outer membrane-bounded periplasmic space"/>
    <property type="evidence" value="ECO:0007669"/>
    <property type="project" value="TreeGrafter"/>
</dbReference>
<keyword evidence="3" id="KW-0813">Transport</keyword>
<accession>A0A560KRV6</accession>
<dbReference type="AlphaFoldDB" id="A0A560KRV6"/>
<evidence type="ECO:0000313" key="6">
    <source>
        <dbReference type="EMBL" id="TWB85975.1"/>
    </source>
</evidence>
<evidence type="ECO:0000256" key="1">
    <source>
        <dbReference type="ARBA" id="ARBA00004418"/>
    </source>
</evidence>
<dbReference type="PANTHER" id="PTHR30006:SF3">
    <property type="entry name" value="THIAMINE-BINDING PERIPLASMIC PROTEIN"/>
    <property type="match status" value="1"/>
</dbReference>
<dbReference type="GO" id="GO:0030975">
    <property type="term" value="F:thiamine binding"/>
    <property type="evidence" value="ECO:0007669"/>
    <property type="project" value="TreeGrafter"/>
</dbReference>
<evidence type="ECO:0000313" key="7">
    <source>
        <dbReference type="Proteomes" id="UP000321304"/>
    </source>
</evidence>
<organism evidence="6 7">
    <name type="scientific">Bradyrhizobium macuxiense</name>
    <dbReference type="NCBI Taxonomy" id="1755647"/>
    <lineage>
        <taxon>Bacteria</taxon>
        <taxon>Pseudomonadati</taxon>
        <taxon>Pseudomonadota</taxon>
        <taxon>Alphaproteobacteria</taxon>
        <taxon>Hyphomicrobiales</taxon>
        <taxon>Nitrobacteraceae</taxon>
        <taxon>Bradyrhizobium</taxon>
    </lineage>
</organism>
<comment type="subcellular location">
    <subcellularLocation>
        <location evidence="1">Periplasm</location>
    </subcellularLocation>
</comment>